<dbReference type="InterPro" id="IPR051462">
    <property type="entry name" value="CBS_domain-containing"/>
</dbReference>
<feature type="non-terminal residue" evidence="5">
    <location>
        <position position="1"/>
    </location>
</feature>
<dbReference type="Pfam" id="PF00571">
    <property type="entry name" value="CBS"/>
    <property type="match status" value="2"/>
</dbReference>
<dbReference type="PROSITE" id="PS51371">
    <property type="entry name" value="CBS"/>
    <property type="match status" value="2"/>
</dbReference>
<dbReference type="PANTHER" id="PTHR48108">
    <property type="entry name" value="CBS DOMAIN-CONTAINING PROTEIN CBSX2, CHLOROPLASTIC"/>
    <property type="match status" value="1"/>
</dbReference>
<reference evidence="5" key="1">
    <citation type="submission" date="2015-07" db="EMBL/GenBank/DDBJ databases">
        <title>Adaptation to a free-living lifestyle via gene acquisitions in the diplomonad Trepomonas sp. PC1.</title>
        <authorList>
            <person name="Xu F."/>
            <person name="Jerlstrom-Hultqvist J."/>
            <person name="Kolisko M."/>
            <person name="Simpson A.G.B."/>
            <person name="Roger A.J."/>
            <person name="Svard S.G."/>
            <person name="Andersson J.O."/>
        </authorList>
    </citation>
    <scope>NUCLEOTIDE SEQUENCE</scope>
    <source>
        <strain evidence="5">PC1</strain>
    </source>
</reference>
<sequence length="608" mass="69411">SKKSYKVIPNKLVTTDSVCAAIAYAYLQRSLHQNNSQVVLPQQPNAVTKYILKRFNIEQPPVVQSIFTQQSDVSKEQLIFLNQNDSLARALELYSFYKIRMMPCVDDQKRCVGVVSFYDLINAFISPLHTNELNFVQTNVAQVIKTLKGHCQNELEGSEPIKQYQIYNVSSTLDTFKENFAEYKSEQYANTIFVTSQDNKFNQYIADQKPGMLVICQNEANFEKNQEQPDSDDRYEPPKTSKIEKLNGDSTVITTSKRISEASILIKQSTPVSYFMNKQTEKFLVGKNTKLEEISRKFGSQRDFQGVVVVDEDGVLVNVVTRYDLQLSDIIDVTLVGTSDFNFLPGLRSHGVNINSIISHHEVQKIETEVPIQYYCRNLACSSTIVSQLFEQHDVVPPVDIAAVLLSGILVTSLLLKRRTTLEDARHVHLLSVVCGLNYEQFGVELVKQIRPATNFVDLIYYDLRQIVVPIGIVKYFGFELGSINLEIKYLEDLLANMKQLREKGNCCSFCMIVDILTLQSLIVVEADQFVRDQFFEKNQSRIRQWKNLDWVFIVDNMVSKKADFLPMLKSTMECVVQDVKDNTIEAEPTESSHPQKMDNESAFFALE</sequence>
<feature type="domain" description="CBS" evidence="4">
    <location>
        <begin position="276"/>
        <end position="335"/>
    </location>
</feature>
<dbReference type="InterPro" id="IPR038222">
    <property type="entry name" value="DHHA2_dom_sf"/>
</dbReference>
<dbReference type="SUPFAM" id="SSF64182">
    <property type="entry name" value="DHH phosphoesterases"/>
    <property type="match status" value="1"/>
</dbReference>
<accession>A0A146KBE0</accession>
<evidence type="ECO:0000259" key="4">
    <source>
        <dbReference type="PROSITE" id="PS51371"/>
    </source>
</evidence>
<keyword evidence="2" id="KW-0129">CBS domain</keyword>
<proteinExistence type="predicted"/>
<dbReference type="Gene3D" id="3.90.1640.10">
    <property type="entry name" value="inorganic pyrophosphatase (n-terminal core)"/>
    <property type="match status" value="2"/>
</dbReference>
<dbReference type="InterPro" id="IPR046342">
    <property type="entry name" value="CBS_dom_sf"/>
</dbReference>
<evidence type="ECO:0000256" key="2">
    <source>
        <dbReference type="PROSITE-ProRule" id="PRU00703"/>
    </source>
</evidence>
<dbReference type="InterPro" id="IPR038763">
    <property type="entry name" value="DHH_sf"/>
</dbReference>
<dbReference type="SMART" id="SM00116">
    <property type="entry name" value="CBS"/>
    <property type="match status" value="2"/>
</dbReference>
<dbReference type="InterPro" id="IPR000644">
    <property type="entry name" value="CBS_dom"/>
</dbReference>
<evidence type="ECO:0000313" key="5">
    <source>
        <dbReference type="EMBL" id="JAP94140.1"/>
    </source>
</evidence>
<keyword evidence="1" id="KW-0677">Repeat</keyword>
<name>A0A146KBE0_9EUKA</name>
<gene>
    <name evidence="5" type="ORF">TPC1_13319</name>
</gene>
<feature type="domain" description="CBS" evidence="4">
    <location>
        <begin position="73"/>
        <end position="133"/>
    </location>
</feature>
<dbReference type="EMBL" id="GDID01002466">
    <property type="protein sequence ID" value="JAP94140.1"/>
    <property type="molecule type" value="Transcribed_RNA"/>
</dbReference>
<evidence type="ECO:0000256" key="3">
    <source>
        <dbReference type="SAM" id="MobiDB-lite"/>
    </source>
</evidence>
<dbReference type="AlphaFoldDB" id="A0A146KBE0"/>
<evidence type="ECO:0000256" key="1">
    <source>
        <dbReference type="ARBA" id="ARBA00022737"/>
    </source>
</evidence>
<organism evidence="5">
    <name type="scientific">Trepomonas sp. PC1</name>
    <dbReference type="NCBI Taxonomy" id="1076344"/>
    <lineage>
        <taxon>Eukaryota</taxon>
        <taxon>Metamonada</taxon>
        <taxon>Diplomonadida</taxon>
        <taxon>Hexamitidae</taxon>
        <taxon>Hexamitinae</taxon>
        <taxon>Trepomonas</taxon>
    </lineage>
</organism>
<dbReference type="Gene3D" id="3.10.310.20">
    <property type="entry name" value="DHHA2 domain"/>
    <property type="match status" value="1"/>
</dbReference>
<dbReference type="SUPFAM" id="SSF54631">
    <property type="entry name" value="CBS-domain pair"/>
    <property type="match status" value="1"/>
</dbReference>
<feature type="region of interest" description="Disordered" evidence="3">
    <location>
        <begin position="222"/>
        <end position="243"/>
    </location>
</feature>
<protein>
    <submittedName>
        <fullName evidence="5">Inorganic diphosphatase</fullName>
    </submittedName>
</protein>
<dbReference type="PANTHER" id="PTHR48108:SF26">
    <property type="entry name" value="CBS DOMAIN-CONTAINING PROTEIN DDB_G0289609"/>
    <property type="match status" value="1"/>
</dbReference>